<dbReference type="GO" id="GO:0005886">
    <property type="term" value="C:plasma membrane"/>
    <property type="evidence" value="ECO:0007669"/>
    <property type="project" value="UniProtKB-SubCell"/>
</dbReference>
<gene>
    <name evidence="9" type="ORF">GRI34_06730</name>
</gene>
<feature type="transmembrane region" description="Helical" evidence="7">
    <location>
        <begin position="84"/>
        <end position="110"/>
    </location>
</feature>
<dbReference type="PANTHER" id="PTHR45138">
    <property type="entry name" value="REGULATORY COMPONENTS OF SENSORY TRANSDUCTION SYSTEM"/>
    <property type="match status" value="1"/>
</dbReference>
<dbReference type="PANTHER" id="PTHR45138:SF24">
    <property type="entry name" value="DIGUANYLATE CYCLASE DGCC-RELATED"/>
    <property type="match status" value="1"/>
</dbReference>
<dbReference type="Proteomes" id="UP000432727">
    <property type="component" value="Unassembled WGS sequence"/>
</dbReference>
<dbReference type="SUPFAM" id="SSF55785">
    <property type="entry name" value="PYP-like sensor domain (PAS domain)"/>
    <property type="match status" value="1"/>
</dbReference>
<dbReference type="CDD" id="cd01949">
    <property type="entry name" value="GGDEF"/>
    <property type="match status" value="1"/>
</dbReference>
<feature type="domain" description="GGDEF" evidence="8">
    <location>
        <begin position="473"/>
        <end position="604"/>
    </location>
</feature>
<evidence type="ECO:0000256" key="1">
    <source>
        <dbReference type="ARBA" id="ARBA00004651"/>
    </source>
</evidence>
<comment type="subcellular location">
    <subcellularLocation>
        <location evidence="1">Cell membrane</location>
        <topology evidence="1">Multi-pass membrane protein</topology>
    </subcellularLocation>
</comment>
<dbReference type="InterPro" id="IPR043128">
    <property type="entry name" value="Rev_trsase/Diguanyl_cyclase"/>
</dbReference>
<dbReference type="InterPro" id="IPR050469">
    <property type="entry name" value="Diguanylate_Cyclase"/>
</dbReference>
<dbReference type="Gene3D" id="3.30.450.20">
    <property type="entry name" value="PAS domain"/>
    <property type="match status" value="1"/>
</dbReference>
<dbReference type="Gene3D" id="3.30.70.270">
    <property type="match status" value="1"/>
</dbReference>
<keyword evidence="4 7" id="KW-0812">Transmembrane</keyword>
<accession>A0A6I4TM38</accession>
<feature type="transmembrane region" description="Helical" evidence="7">
    <location>
        <begin position="19"/>
        <end position="37"/>
    </location>
</feature>
<dbReference type="NCBIfam" id="TIGR00254">
    <property type="entry name" value="GGDEF"/>
    <property type="match status" value="1"/>
</dbReference>
<evidence type="ECO:0000256" key="7">
    <source>
        <dbReference type="SAM" id="Phobius"/>
    </source>
</evidence>
<evidence type="ECO:0000313" key="10">
    <source>
        <dbReference type="Proteomes" id="UP000432727"/>
    </source>
</evidence>
<dbReference type="InterPro" id="IPR007895">
    <property type="entry name" value="MASE1"/>
</dbReference>
<dbReference type="GO" id="GO:1902201">
    <property type="term" value="P:negative regulation of bacterial-type flagellum-dependent cell motility"/>
    <property type="evidence" value="ECO:0007669"/>
    <property type="project" value="TreeGrafter"/>
</dbReference>
<comment type="caution">
    <text evidence="9">The sequence shown here is derived from an EMBL/GenBank/DDBJ whole genome shotgun (WGS) entry which is preliminary data.</text>
</comment>
<evidence type="ECO:0000313" key="9">
    <source>
        <dbReference type="EMBL" id="MXO96111.1"/>
    </source>
</evidence>
<evidence type="ECO:0000259" key="8">
    <source>
        <dbReference type="PROSITE" id="PS50887"/>
    </source>
</evidence>
<dbReference type="FunFam" id="3.30.70.270:FF:000001">
    <property type="entry name" value="Diguanylate cyclase domain protein"/>
    <property type="match status" value="1"/>
</dbReference>
<reference evidence="9 10" key="1">
    <citation type="submission" date="2019-12" db="EMBL/GenBank/DDBJ databases">
        <title>Genomic-based taxomic classification of the family Erythrobacteraceae.</title>
        <authorList>
            <person name="Xu L."/>
        </authorList>
    </citation>
    <scope>NUCLEOTIDE SEQUENCE [LARGE SCALE GENOMIC DNA]</scope>
    <source>
        <strain evidence="9 10">JCM 12189</strain>
    </source>
</reference>
<keyword evidence="10" id="KW-1185">Reference proteome</keyword>
<evidence type="ECO:0000256" key="6">
    <source>
        <dbReference type="ARBA" id="ARBA00023136"/>
    </source>
</evidence>
<keyword evidence="3" id="KW-1003">Cell membrane</keyword>
<dbReference type="SMART" id="SM00267">
    <property type="entry name" value="GGDEF"/>
    <property type="match status" value="1"/>
</dbReference>
<feature type="transmembrane region" description="Helical" evidence="7">
    <location>
        <begin position="160"/>
        <end position="179"/>
    </location>
</feature>
<evidence type="ECO:0000256" key="4">
    <source>
        <dbReference type="ARBA" id="ARBA00022692"/>
    </source>
</evidence>
<dbReference type="EC" id="2.7.7.65" evidence="2"/>
<evidence type="ECO:0000256" key="2">
    <source>
        <dbReference type="ARBA" id="ARBA00012528"/>
    </source>
</evidence>
<protein>
    <recommendedName>
        <fullName evidence="2">diguanylate cyclase</fullName>
        <ecNumber evidence="2">2.7.7.65</ecNumber>
    </recommendedName>
</protein>
<keyword evidence="6 7" id="KW-0472">Membrane</keyword>
<evidence type="ECO:0000256" key="3">
    <source>
        <dbReference type="ARBA" id="ARBA00022475"/>
    </source>
</evidence>
<dbReference type="GO" id="GO:0052621">
    <property type="term" value="F:diguanylate cyclase activity"/>
    <property type="evidence" value="ECO:0007669"/>
    <property type="project" value="UniProtKB-EC"/>
</dbReference>
<dbReference type="PROSITE" id="PS50887">
    <property type="entry name" value="GGDEF"/>
    <property type="match status" value="1"/>
</dbReference>
<dbReference type="AlphaFoldDB" id="A0A6I4TM38"/>
<proteinExistence type="predicted"/>
<sequence length="609" mass="65606">MAFQGEILNRSNANRSETFVWPLAYSLAWLVCAYIALELTQGEDGIAAVWPSSGIFVASLLHLRGQGRVAVTIGVGIASLVANYITGVSLLACFSYTVANLAEGWLVFYLMGGESSRGKLLARPLNLLRFAASAIVVSILSAGVAGILSANFAFEFLVSWATTVGLGMLIVTPFILFLVQSDEGRKRLASVRTVWALMLVAVASLVAFGQSEVPLLFLPVLAISIATAALGLSGAALSLLVVAVIGSILTVYDLGPVSGYFELQSQKVLFLQVYFLGLLVSALPVALMLTQRQNDLVNLSRSNRFLTAAEKAAKVGHWRYAPTEGPVYLSPEARRMVGAGAQPHTVADIAELFQDSDRKRVSHILVQALSTGVPFAFEARIAGPYGEVFDTECRGEVEWSDNPEKISIFGTMMDITERANTMRALADARAHAERKAEEHQALAETDHLTGIANRRKILAVLEKTVLDARGTGDKVALAIVDVDHFKSVNDRFGHEAGDRTLQVIARILSERFDDVGIVGRLGGEEFLVVARGASAGELDQRCTALRDFLCAYAWPVKDLKDVTLSIGIAELADGSSETDILNAADKALYFAKRGGRNRSVVFEGNLVRV</sequence>
<dbReference type="Pfam" id="PF00990">
    <property type="entry name" value="GGDEF"/>
    <property type="match status" value="1"/>
</dbReference>
<feature type="transmembrane region" description="Helical" evidence="7">
    <location>
        <begin position="269"/>
        <end position="289"/>
    </location>
</feature>
<dbReference type="SUPFAM" id="SSF55073">
    <property type="entry name" value="Nucleotide cyclase"/>
    <property type="match status" value="1"/>
</dbReference>
<dbReference type="InterPro" id="IPR000160">
    <property type="entry name" value="GGDEF_dom"/>
</dbReference>
<dbReference type="InterPro" id="IPR029787">
    <property type="entry name" value="Nucleotide_cyclase"/>
</dbReference>
<keyword evidence="5 7" id="KW-1133">Transmembrane helix</keyword>
<evidence type="ECO:0000256" key="5">
    <source>
        <dbReference type="ARBA" id="ARBA00022989"/>
    </source>
</evidence>
<dbReference type="EMBL" id="WTYI01000001">
    <property type="protein sequence ID" value="MXO96111.1"/>
    <property type="molecule type" value="Genomic_DNA"/>
</dbReference>
<name>A0A6I4TM38_9SPHN</name>
<dbReference type="Pfam" id="PF05231">
    <property type="entry name" value="MASE1"/>
    <property type="match status" value="1"/>
</dbReference>
<dbReference type="GO" id="GO:0043709">
    <property type="term" value="P:cell adhesion involved in single-species biofilm formation"/>
    <property type="evidence" value="ECO:0007669"/>
    <property type="project" value="TreeGrafter"/>
</dbReference>
<dbReference type="Gene3D" id="2.10.70.100">
    <property type="match status" value="1"/>
</dbReference>
<organism evidence="9 10">
    <name type="scientific">Qipengyuania aquimaris</name>
    <dbReference type="NCBI Taxonomy" id="255984"/>
    <lineage>
        <taxon>Bacteria</taxon>
        <taxon>Pseudomonadati</taxon>
        <taxon>Pseudomonadota</taxon>
        <taxon>Alphaproteobacteria</taxon>
        <taxon>Sphingomonadales</taxon>
        <taxon>Erythrobacteraceae</taxon>
        <taxon>Qipengyuania</taxon>
    </lineage>
</organism>
<dbReference type="InterPro" id="IPR035965">
    <property type="entry name" value="PAS-like_dom_sf"/>
</dbReference>
<feature type="transmembrane region" description="Helical" evidence="7">
    <location>
        <begin position="216"/>
        <end position="249"/>
    </location>
</feature>
<feature type="transmembrane region" description="Helical" evidence="7">
    <location>
        <begin position="46"/>
        <end position="64"/>
    </location>
</feature>
<feature type="transmembrane region" description="Helical" evidence="7">
    <location>
        <begin position="130"/>
        <end position="154"/>
    </location>
</feature>
<feature type="transmembrane region" description="Helical" evidence="7">
    <location>
        <begin position="191"/>
        <end position="210"/>
    </location>
</feature>